<gene>
    <name evidence="1" type="ORF">TCON_1532</name>
</gene>
<reference evidence="1 2" key="1">
    <citation type="submission" date="2019-01" db="EMBL/GenBank/DDBJ databases">
        <title>Genomes sequencing and comparative genomics of infectious freshwater microsporidia, Cucumispora dikerogammari and Thelohania contejeani.</title>
        <authorList>
            <person name="Cormier A."/>
            <person name="Giraud I."/>
            <person name="Wattier R."/>
            <person name="Teixeira M."/>
            <person name="Grandjean F."/>
            <person name="Rigaud T."/>
            <person name="Cordaux R."/>
        </authorList>
    </citation>
    <scope>NUCLEOTIDE SEQUENCE [LARGE SCALE GENOMIC DNA]</scope>
    <source>
        <strain evidence="1">T1</strain>
        <tissue evidence="1">Spores</tissue>
    </source>
</reference>
<sequence length="178" mass="20599">MKSKFFEAPIITNNKEEIAALKALNNPSDQELPDDMLKNMGEPIASCNKFKDELFDSFRDVSIKDEINVSDLIKRIKSSSKGEELIVNLTHGHIFNGLTEKGKDISQKPKRHTRNKNILDMKFDTGNYKSIMSDSTEDEDIEHHRPKTKLEKCGDWDGYETDDVKNLPQKIIYRRRKQ</sequence>
<dbReference type="Proteomes" id="UP001516464">
    <property type="component" value="Unassembled WGS sequence"/>
</dbReference>
<name>A0ABQ7HYH4_9MICR</name>
<organism evidence="1 2">
    <name type="scientific">Astathelohania contejeani</name>
    <dbReference type="NCBI Taxonomy" id="164912"/>
    <lineage>
        <taxon>Eukaryota</taxon>
        <taxon>Fungi</taxon>
        <taxon>Fungi incertae sedis</taxon>
        <taxon>Microsporidia</taxon>
        <taxon>Astathelohaniidae</taxon>
        <taxon>Astathelohania</taxon>
    </lineage>
</organism>
<evidence type="ECO:0000313" key="2">
    <source>
        <dbReference type="Proteomes" id="UP001516464"/>
    </source>
</evidence>
<keyword evidence="2" id="KW-1185">Reference proteome</keyword>
<protein>
    <submittedName>
        <fullName evidence="1">Uncharacterized protein</fullName>
    </submittedName>
</protein>
<dbReference type="EMBL" id="SBIQ01000108">
    <property type="protein sequence ID" value="KAF7683260.1"/>
    <property type="molecule type" value="Genomic_DNA"/>
</dbReference>
<accession>A0ABQ7HYH4</accession>
<evidence type="ECO:0000313" key="1">
    <source>
        <dbReference type="EMBL" id="KAF7683260.1"/>
    </source>
</evidence>
<comment type="caution">
    <text evidence="1">The sequence shown here is derived from an EMBL/GenBank/DDBJ whole genome shotgun (WGS) entry which is preliminary data.</text>
</comment>
<proteinExistence type="predicted"/>